<evidence type="ECO:0000256" key="2">
    <source>
        <dbReference type="ARBA" id="ARBA00008370"/>
    </source>
</evidence>
<keyword evidence="4" id="KW-0812">Transmembrane</keyword>
<dbReference type="Ensembl" id="ENSSFOT00015045290.1">
    <property type="protein sequence ID" value="ENSSFOP00015051004.1"/>
    <property type="gene ID" value="ENSSFOG00015027317.1"/>
</dbReference>
<keyword evidence="6" id="KW-1133">Transmembrane helix</keyword>
<reference evidence="10" key="2">
    <citation type="submission" date="2025-08" db="UniProtKB">
        <authorList>
            <consortium name="Ensembl"/>
        </authorList>
    </citation>
    <scope>IDENTIFICATION</scope>
</reference>
<dbReference type="KEGG" id="sfm:108919474"/>
<dbReference type="PANTHER" id="PTHR17130:SF14">
    <property type="entry name" value="CYTOCHROME C OXIDASE ASSEMBLY PROTEIN COX16 HOMOLOG, MITOCHONDRIAL"/>
    <property type="match status" value="1"/>
</dbReference>
<evidence type="ECO:0000256" key="7">
    <source>
        <dbReference type="ARBA" id="ARBA00023128"/>
    </source>
</evidence>
<evidence type="ECO:0000313" key="10">
    <source>
        <dbReference type="Ensembl" id="ENSSFOP00015051004.1"/>
    </source>
</evidence>
<accession>A0A8C9TEM8</accession>
<evidence type="ECO:0000313" key="11">
    <source>
        <dbReference type="Proteomes" id="UP000694397"/>
    </source>
</evidence>
<feature type="region of interest" description="Disordered" evidence="9">
    <location>
        <begin position="83"/>
        <end position="112"/>
    </location>
</feature>
<reference evidence="10" key="3">
    <citation type="submission" date="2025-09" db="UniProtKB">
        <authorList>
            <consortium name="Ensembl"/>
        </authorList>
    </citation>
    <scope>IDENTIFICATION</scope>
</reference>
<name>A0A8C9TEM8_SCLFO</name>
<feature type="compositionally biased region" description="Basic and acidic residues" evidence="9">
    <location>
        <begin position="83"/>
        <end position="104"/>
    </location>
</feature>
<comment type="subcellular location">
    <subcellularLocation>
        <location evidence="1">Mitochondrion inner membrane</location>
        <topology evidence="1">Single-pass membrane protein</topology>
    </subcellularLocation>
</comment>
<dbReference type="PANTHER" id="PTHR17130">
    <property type="entry name" value="MITOCHONDRIAL OUTER MEMBRANE PROTEIN 25"/>
    <property type="match status" value="1"/>
</dbReference>
<evidence type="ECO:0000256" key="6">
    <source>
        <dbReference type="ARBA" id="ARBA00022989"/>
    </source>
</evidence>
<dbReference type="Proteomes" id="UP000694397">
    <property type="component" value="Chromosome 15"/>
</dbReference>
<keyword evidence="11" id="KW-1185">Reference proteome</keyword>
<evidence type="ECO:0000256" key="1">
    <source>
        <dbReference type="ARBA" id="ARBA00004434"/>
    </source>
</evidence>
<keyword evidence="8" id="KW-0472">Membrane</keyword>
<evidence type="ECO:0000256" key="4">
    <source>
        <dbReference type="ARBA" id="ARBA00022692"/>
    </source>
</evidence>
<dbReference type="GeneTree" id="ENSGT00520000055955"/>
<keyword evidence="7" id="KW-0496">Mitochondrion</keyword>
<gene>
    <name evidence="10" type="primary">LOC108919474</name>
</gene>
<protein>
    <recommendedName>
        <fullName evidence="3">Cytochrome c oxidase assembly protein COX16 homolog, mitochondrial</fullName>
    </recommendedName>
</protein>
<organism evidence="10 11">
    <name type="scientific">Scleropages formosus</name>
    <name type="common">Asian bonytongue</name>
    <name type="synonym">Osteoglossum formosum</name>
    <dbReference type="NCBI Taxonomy" id="113540"/>
    <lineage>
        <taxon>Eukaryota</taxon>
        <taxon>Metazoa</taxon>
        <taxon>Chordata</taxon>
        <taxon>Craniata</taxon>
        <taxon>Vertebrata</taxon>
        <taxon>Euteleostomi</taxon>
        <taxon>Actinopterygii</taxon>
        <taxon>Neopterygii</taxon>
        <taxon>Teleostei</taxon>
        <taxon>Osteoglossocephala</taxon>
        <taxon>Osteoglossomorpha</taxon>
        <taxon>Osteoglossiformes</taxon>
        <taxon>Osteoglossidae</taxon>
        <taxon>Scleropages</taxon>
    </lineage>
</organism>
<dbReference type="Pfam" id="PF14138">
    <property type="entry name" value="COX16"/>
    <property type="match status" value="1"/>
</dbReference>
<dbReference type="GO" id="GO:0033617">
    <property type="term" value="P:mitochondrial respiratory chain complex IV assembly"/>
    <property type="evidence" value="ECO:0007669"/>
    <property type="project" value="TreeGrafter"/>
</dbReference>
<dbReference type="AlphaFoldDB" id="A0A8C9TEM8"/>
<evidence type="ECO:0000256" key="9">
    <source>
        <dbReference type="SAM" id="MobiDB-lite"/>
    </source>
</evidence>
<dbReference type="GO" id="GO:0005743">
    <property type="term" value="C:mitochondrial inner membrane"/>
    <property type="evidence" value="ECO:0007669"/>
    <property type="project" value="UniProtKB-SubCell"/>
</dbReference>
<evidence type="ECO:0000256" key="5">
    <source>
        <dbReference type="ARBA" id="ARBA00022792"/>
    </source>
</evidence>
<proteinExistence type="inferred from homology"/>
<evidence type="ECO:0000256" key="8">
    <source>
        <dbReference type="ARBA" id="ARBA00023136"/>
    </source>
</evidence>
<comment type="similarity">
    <text evidence="2">Belongs to the COX16 family.</text>
</comment>
<dbReference type="InterPro" id="IPR020164">
    <property type="entry name" value="Cyt_c_Oxase_assmbl_COX16"/>
</dbReference>
<keyword evidence="5" id="KW-0999">Mitochondrion inner membrane</keyword>
<evidence type="ECO:0000256" key="3">
    <source>
        <dbReference type="ARBA" id="ARBA00021814"/>
    </source>
</evidence>
<reference evidence="10 11" key="1">
    <citation type="submission" date="2019-04" db="EMBL/GenBank/DDBJ databases">
        <authorList>
            <consortium name="Wellcome Sanger Institute Data Sharing"/>
        </authorList>
    </citation>
    <scope>NUCLEOTIDE SEQUENCE [LARGE SCALE GENOMIC DNA]</scope>
</reference>
<dbReference type="OrthoDB" id="5516033at2759"/>
<dbReference type="CTD" id="51241"/>
<sequence>MWSKLKALRRNRTVNYGIPMLLLVVGGSVGLREFTQIRYDDQKNRRKLDPALEAKLNTQKQPFSLEQEYEKLKDINLDKWKNIRGPRPWEHSREYQEQQQREQEQAQQQKGL</sequence>